<dbReference type="NCBIfam" id="TIGR01171">
    <property type="entry name" value="rplB_bact"/>
    <property type="match status" value="1"/>
</dbReference>
<dbReference type="GO" id="GO:0003735">
    <property type="term" value="F:structural constituent of ribosome"/>
    <property type="evidence" value="ECO:0007669"/>
    <property type="project" value="InterPro"/>
</dbReference>
<dbReference type="KEGG" id="cpri:FZC34_02370"/>
<dbReference type="Gene3D" id="2.30.30.30">
    <property type="match status" value="1"/>
</dbReference>
<dbReference type="AlphaFoldDB" id="A0A5C0UFA3"/>
<dbReference type="GO" id="GO:0016740">
    <property type="term" value="F:transferase activity"/>
    <property type="evidence" value="ECO:0007669"/>
    <property type="project" value="InterPro"/>
</dbReference>
<gene>
    <name evidence="11" type="primary">rplB</name>
    <name evidence="11" type="ORF">FZC34_02370</name>
</gene>
<dbReference type="GO" id="GO:0019843">
    <property type="term" value="F:rRNA binding"/>
    <property type="evidence" value="ECO:0007669"/>
    <property type="project" value="UniProtKB-KW"/>
</dbReference>
<evidence type="ECO:0000313" key="11">
    <source>
        <dbReference type="EMBL" id="QEK38738.1"/>
    </source>
</evidence>
<dbReference type="InterPro" id="IPR022669">
    <property type="entry name" value="Ribosomal_uL2_C"/>
</dbReference>
<name>A0A5C0UFA3_9PROT</name>
<evidence type="ECO:0000313" key="12">
    <source>
        <dbReference type="Proteomes" id="UP000325004"/>
    </source>
</evidence>
<dbReference type="PIRSF" id="PIRSF002158">
    <property type="entry name" value="Ribosomal_L2"/>
    <property type="match status" value="1"/>
</dbReference>
<reference evidence="11 12" key="1">
    <citation type="submission" date="2019-08" db="EMBL/GenBank/DDBJ databases">
        <title>Highly reduced genomes of protist endosymbionts show evolutionary convergence.</title>
        <authorList>
            <person name="George E."/>
            <person name="Husnik F."/>
            <person name="Tashyreva D."/>
            <person name="Prokopchuk G."/>
            <person name="Horak A."/>
            <person name="Kwong W.K."/>
            <person name="Lukes J."/>
            <person name="Keeling P.J."/>
        </authorList>
    </citation>
    <scope>NUCLEOTIDE SEQUENCE [LARGE SCALE GENOMIC DNA]</scope>
    <source>
        <strain evidence="11">1604LC</strain>
    </source>
</reference>
<dbReference type="Proteomes" id="UP000325004">
    <property type="component" value="Chromosome"/>
</dbReference>
<dbReference type="Pfam" id="PF03947">
    <property type="entry name" value="Ribosomal_L2_C"/>
    <property type="match status" value="1"/>
</dbReference>
<dbReference type="RefSeq" id="WP_148971859.1">
    <property type="nucleotide sequence ID" value="NZ_CP043316.1"/>
</dbReference>
<feature type="region of interest" description="Disordered" evidence="8">
    <location>
        <begin position="233"/>
        <end position="284"/>
    </location>
</feature>
<dbReference type="EMBL" id="CP043316">
    <property type="protein sequence ID" value="QEK38738.1"/>
    <property type="molecule type" value="Genomic_DNA"/>
</dbReference>
<dbReference type="InterPro" id="IPR022666">
    <property type="entry name" value="Ribosomal_uL2_RNA-bd_dom"/>
</dbReference>
<dbReference type="InterPro" id="IPR012340">
    <property type="entry name" value="NA-bd_OB-fold"/>
</dbReference>
<evidence type="ECO:0000256" key="1">
    <source>
        <dbReference type="ARBA" id="ARBA00005636"/>
    </source>
</evidence>
<dbReference type="OrthoDB" id="9778722at2"/>
<dbReference type="SMART" id="SM01382">
    <property type="entry name" value="Ribosomal_L2_C"/>
    <property type="match status" value="1"/>
</dbReference>
<proteinExistence type="inferred from homology"/>
<dbReference type="InterPro" id="IPR014722">
    <property type="entry name" value="Rib_uL2_dom2"/>
</dbReference>
<dbReference type="Pfam" id="PF00181">
    <property type="entry name" value="Ribosomal_L2_N"/>
    <property type="match status" value="1"/>
</dbReference>
<evidence type="ECO:0000259" key="9">
    <source>
        <dbReference type="SMART" id="SM01382"/>
    </source>
</evidence>
<protein>
    <recommendedName>
        <fullName evidence="6">Large ribosomal subunit protein uL2</fullName>
    </recommendedName>
    <alternativeName>
        <fullName evidence="7">50S ribosomal protein L2</fullName>
    </alternativeName>
</protein>
<evidence type="ECO:0000256" key="8">
    <source>
        <dbReference type="SAM" id="MobiDB-lite"/>
    </source>
</evidence>
<evidence type="ECO:0000259" key="10">
    <source>
        <dbReference type="SMART" id="SM01383"/>
    </source>
</evidence>
<feature type="domain" description="Large ribosomal subunit protein uL2 RNA-binding" evidence="10">
    <location>
        <begin position="52"/>
        <end position="128"/>
    </location>
</feature>
<dbReference type="SUPFAM" id="SSF50249">
    <property type="entry name" value="Nucleic acid-binding proteins"/>
    <property type="match status" value="1"/>
</dbReference>
<dbReference type="InterPro" id="IPR008991">
    <property type="entry name" value="Translation_prot_SH3-like_sf"/>
</dbReference>
<keyword evidence="4 11" id="KW-0689">Ribosomal protein</keyword>
<evidence type="ECO:0000256" key="7">
    <source>
        <dbReference type="ARBA" id="ARBA00035459"/>
    </source>
</evidence>
<sequence length="284" mass="30991">MKSNIITSQEVVLKYYDPMTPAQRGTVLVDKRSLWKGSPVKSLVKGVARKGGRNSSGKLTVRYRGGGSKYIMRMVSFYDKSIWNKSGIIERFEYDPSRTGFISLVDFGNERKYLLTTAGMKQGDKIEIGETVSVVPGNATFLKNVPNGVQVHSIELVPGRGAVVSRSAGSYSTILGREGEYIILKLTSGEKRKFLGDCKCIIGSVSNPDHKNEKIGKAGRNRWKGIKPHVRGVAMNPVDHPHGGGEGKTSGGRHPCSPWGLSAKGKKTRSKRKVNKMIVGGSKK</sequence>
<dbReference type="GO" id="GO:0015934">
    <property type="term" value="C:large ribosomal subunit"/>
    <property type="evidence" value="ECO:0007669"/>
    <property type="project" value="InterPro"/>
</dbReference>
<keyword evidence="3" id="KW-0694">RNA-binding</keyword>
<keyword evidence="2" id="KW-0699">rRNA-binding</keyword>
<keyword evidence="5" id="KW-0687">Ribonucleoprotein</keyword>
<dbReference type="InterPro" id="IPR022671">
    <property type="entry name" value="Ribosomal_uL2_CS"/>
</dbReference>
<evidence type="ECO:0000256" key="6">
    <source>
        <dbReference type="ARBA" id="ARBA00035242"/>
    </source>
</evidence>
<evidence type="ECO:0000256" key="4">
    <source>
        <dbReference type="ARBA" id="ARBA00022980"/>
    </source>
</evidence>
<dbReference type="GO" id="GO:0002181">
    <property type="term" value="P:cytoplasmic translation"/>
    <property type="evidence" value="ECO:0007669"/>
    <property type="project" value="TreeGrafter"/>
</dbReference>
<dbReference type="PROSITE" id="PS00467">
    <property type="entry name" value="RIBOSOMAL_L2"/>
    <property type="match status" value="1"/>
</dbReference>
<feature type="domain" description="Large ribosomal subunit protein uL2 C-terminal" evidence="9">
    <location>
        <begin position="134"/>
        <end position="262"/>
    </location>
</feature>
<evidence type="ECO:0000256" key="3">
    <source>
        <dbReference type="ARBA" id="ARBA00022884"/>
    </source>
</evidence>
<dbReference type="InterPro" id="IPR002171">
    <property type="entry name" value="Ribosomal_uL2"/>
</dbReference>
<evidence type="ECO:0000256" key="2">
    <source>
        <dbReference type="ARBA" id="ARBA00022730"/>
    </source>
</evidence>
<keyword evidence="12" id="KW-1185">Reference proteome</keyword>
<dbReference type="PANTHER" id="PTHR13691">
    <property type="entry name" value="RIBOSOMAL PROTEIN L2"/>
    <property type="match status" value="1"/>
</dbReference>
<dbReference type="PANTHER" id="PTHR13691:SF5">
    <property type="entry name" value="LARGE RIBOSOMAL SUBUNIT PROTEIN UL2M"/>
    <property type="match status" value="1"/>
</dbReference>
<dbReference type="Gene3D" id="2.40.50.140">
    <property type="entry name" value="Nucleic acid-binding proteins"/>
    <property type="match status" value="1"/>
</dbReference>
<comment type="similarity">
    <text evidence="1">Belongs to the universal ribosomal protein uL2 family.</text>
</comment>
<evidence type="ECO:0000256" key="5">
    <source>
        <dbReference type="ARBA" id="ARBA00023274"/>
    </source>
</evidence>
<dbReference type="FunFam" id="4.10.950.10:FF:000001">
    <property type="entry name" value="50S ribosomal protein L2"/>
    <property type="match status" value="1"/>
</dbReference>
<feature type="compositionally biased region" description="Basic residues" evidence="8">
    <location>
        <begin position="264"/>
        <end position="275"/>
    </location>
</feature>
<dbReference type="InterPro" id="IPR014726">
    <property type="entry name" value="Ribosomal_uL2_dom3"/>
</dbReference>
<dbReference type="InterPro" id="IPR005880">
    <property type="entry name" value="Ribosomal_uL2_bac/org-type"/>
</dbReference>
<organism evidence="11 12">
    <name type="scientific">Candidatus Cytomitobacter primus</name>
    <dbReference type="NCBI Taxonomy" id="2066024"/>
    <lineage>
        <taxon>Bacteria</taxon>
        <taxon>Pseudomonadati</taxon>
        <taxon>Pseudomonadota</taxon>
        <taxon>Alphaproteobacteria</taxon>
        <taxon>Holosporales</taxon>
        <taxon>Holosporaceae</taxon>
        <taxon>Candidatus Cytomitobacter</taxon>
    </lineage>
</organism>
<accession>A0A5C0UFA3</accession>
<dbReference type="SMART" id="SM01383">
    <property type="entry name" value="Ribosomal_L2"/>
    <property type="match status" value="1"/>
</dbReference>
<dbReference type="Gene3D" id="4.10.950.10">
    <property type="entry name" value="Ribosomal protein L2, domain 3"/>
    <property type="match status" value="1"/>
</dbReference>
<dbReference type="SUPFAM" id="SSF50104">
    <property type="entry name" value="Translation proteins SH3-like domain"/>
    <property type="match status" value="1"/>
</dbReference>